<dbReference type="InParanoid" id="A0A674IK09"/>
<dbReference type="Ensembl" id="ENSTMTT00000009521.1">
    <property type="protein sequence ID" value="ENSTMTP00000009210.1"/>
    <property type="gene ID" value="ENSTMTG00000006716.1"/>
</dbReference>
<dbReference type="Pfam" id="PF01391">
    <property type="entry name" value="Collagen"/>
    <property type="match status" value="1"/>
</dbReference>
<reference evidence="2" key="2">
    <citation type="submission" date="2025-09" db="UniProtKB">
        <authorList>
            <consortium name="Ensembl"/>
        </authorList>
    </citation>
    <scope>IDENTIFICATION</scope>
</reference>
<evidence type="ECO:0000256" key="1">
    <source>
        <dbReference type="SAM" id="MobiDB-lite"/>
    </source>
</evidence>
<sequence length="102" mass="10712">MELTGVSLFFSTDVPINHFKSHNVYYIERGLVLPVVVGLNSTEKLIILQGCPGIPGAVGPRGDQGTAGNTGQRGPPGIPGKAGKSGRKGKVTKGRELCFPIR</sequence>
<dbReference type="AlphaFoldDB" id="A0A674IK09"/>
<dbReference type="GeneTree" id="ENSGT00960000189446"/>
<feature type="region of interest" description="Disordered" evidence="1">
    <location>
        <begin position="58"/>
        <end position="93"/>
    </location>
</feature>
<name>A0A674IK09_9SAUR</name>
<dbReference type="Proteomes" id="UP000472274">
    <property type="component" value="Unplaced"/>
</dbReference>
<organism evidence="2 3">
    <name type="scientific">Terrapene triunguis</name>
    <name type="common">Three-toed box turtle</name>
    <dbReference type="NCBI Taxonomy" id="2587831"/>
    <lineage>
        <taxon>Eukaryota</taxon>
        <taxon>Metazoa</taxon>
        <taxon>Chordata</taxon>
        <taxon>Craniata</taxon>
        <taxon>Vertebrata</taxon>
        <taxon>Euteleostomi</taxon>
        <taxon>Archelosauria</taxon>
        <taxon>Testudinata</taxon>
        <taxon>Testudines</taxon>
        <taxon>Cryptodira</taxon>
        <taxon>Durocryptodira</taxon>
        <taxon>Testudinoidea</taxon>
        <taxon>Emydidae</taxon>
        <taxon>Terrapene</taxon>
    </lineage>
</organism>
<accession>A0A674IK09</accession>
<evidence type="ECO:0000313" key="2">
    <source>
        <dbReference type="Ensembl" id="ENSTMTP00000009210.1"/>
    </source>
</evidence>
<keyword evidence="3" id="KW-1185">Reference proteome</keyword>
<proteinExistence type="predicted"/>
<dbReference type="InterPro" id="IPR008160">
    <property type="entry name" value="Collagen"/>
</dbReference>
<evidence type="ECO:0000313" key="3">
    <source>
        <dbReference type="Proteomes" id="UP000472274"/>
    </source>
</evidence>
<protein>
    <submittedName>
        <fullName evidence="2">Uncharacterized protein</fullName>
    </submittedName>
</protein>
<reference evidence="2" key="1">
    <citation type="submission" date="2025-08" db="UniProtKB">
        <authorList>
            <consortium name="Ensembl"/>
        </authorList>
    </citation>
    <scope>IDENTIFICATION</scope>
</reference>